<comment type="caution">
    <text evidence="19">The sequence shown here is derived from an EMBL/GenBank/DDBJ whole genome shotgun (WGS) entry which is preliminary data.</text>
</comment>
<comment type="catalytic activity">
    <reaction evidence="1">
        <text>S-ubiquitinyl-[E2 ubiquitin-conjugating enzyme]-L-cysteine + [acceptor protein]-L-lysine = [E2 ubiquitin-conjugating enzyme]-L-cysteine + N(6)-ubiquitinyl-[acceptor protein]-L-lysine.</text>
        <dbReference type="EC" id="2.3.2.27"/>
    </reaction>
</comment>
<keyword evidence="9 14" id="KW-0863">Zinc-finger</keyword>
<keyword evidence="13 16" id="KW-0472">Membrane</keyword>
<evidence type="ECO:0000313" key="19">
    <source>
        <dbReference type="EMBL" id="TKY85347.1"/>
    </source>
</evidence>
<evidence type="ECO:0000256" key="12">
    <source>
        <dbReference type="ARBA" id="ARBA00022989"/>
    </source>
</evidence>
<keyword evidence="12 16" id="KW-1133">Transmembrane helix</keyword>
<dbReference type="InterPro" id="IPR050731">
    <property type="entry name" value="HRD1_E3_ubiq-ligases"/>
</dbReference>
<dbReference type="GO" id="GO:0016567">
    <property type="term" value="P:protein ubiquitination"/>
    <property type="evidence" value="ECO:0007669"/>
    <property type="project" value="UniProtKB-UniPathway"/>
</dbReference>
<dbReference type="GeneID" id="40728404"/>
<evidence type="ECO:0000256" key="8">
    <source>
        <dbReference type="ARBA" id="ARBA00022729"/>
    </source>
</evidence>
<dbReference type="Gene3D" id="3.30.40.10">
    <property type="entry name" value="Zinc/RING finger domain, C3HC4 (zinc finger)"/>
    <property type="match status" value="1"/>
</dbReference>
<dbReference type="PANTHER" id="PTHR22763">
    <property type="entry name" value="RING ZINC FINGER PROTEIN"/>
    <property type="match status" value="1"/>
</dbReference>
<keyword evidence="7" id="KW-0479">Metal-binding</keyword>
<protein>
    <recommendedName>
        <fullName evidence="4">RING-type E3 ubiquitin transferase</fullName>
        <ecNumber evidence="4">2.3.2.27</ecNumber>
    </recommendedName>
</protein>
<evidence type="ECO:0000256" key="15">
    <source>
        <dbReference type="SAM" id="MobiDB-lite"/>
    </source>
</evidence>
<name>A0A4U7KNB4_9BASI</name>
<proteinExistence type="predicted"/>
<evidence type="ECO:0000256" key="16">
    <source>
        <dbReference type="SAM" id="Phobius"/>
    </source>
</evidence>
<feature type="region of interest" description="Disordered" evidence="15">
    <location>
        <begin position="743"/>
        <end position="787"/>
    </location>
</feature>
<dbReference type="InterPro" id="IPR001841">
    <property type="entry name" value="Znf_RING"/>
</dbReference>
<organism evidence="19 20">
    <name type="scientific">Sporisorium graminicola</name>
    <dbReference type="NCBI Taxonomy" id="280036"/>
    <lineage>
        <taxon>Eukaryota</taxon>
        <taxon>Fungi</taxon>
        <taxon>Dikarya</taxon>
        <taxon>Basidiomycota</taxon>
        <taxon>Ustilaginomycotina</taxon>
        <taxon>Ustilaginomycetes</taxon>
        <taxon>Ustilaginales</taxon>
        <taxon>Ustilaginaceae</taxon>
        <taxon>Sporisorium</taxon>
    </lineage>
</organism>
<dbReference type="KEGG" id="sgra:EX895_005509"/>
<dbReference type="PROSITE" id="PS50089">
    <property type="entry name" value="ZF_RING_2"/>
    <property type="match status" value="1"/>
</dbReference>
<evidence type="ECO:0000256" key="17">
    <source>
        <dbReference type="SAM" id="SignalP"/>
    </source>
</evidence>
<dbReference type="Proteomes" id="UP000306050">
    <property type="component" value="Chromosome SGRAM_7"/>
</dbReference>
<comment type="pathway">
    <text evidence="3">Protein modification; protein ubiquitination.</text>
</comment>
<dbReference type="EMBL" id="SRRM01000020">
    <property type="protein sequence ID" value="TKY85347.1"/>
    <property type="molecule type" value="Genomic_DNA"/>
</dbReference>
<keyword evidence="11" id="KW-0862">Zinc</keyword>
<keyword evidence="20" id="KW-1185">Reference proteome</keyword>
<dbReference type="PANTHER" id="PTHR22763:SF162">
    <property type="entry name" value="TRANSMEMBRANE E3 UBIQUITIN-PROTEIN LIGASE 1"/>
    <property type="match status" value="1"/>
</dbReference>
<gene>
    <name evidence="19" type="ORF">EX895_005509</name>
</gene>
<dbReference type="AlphaFoldDB" id="A0A4U7KNB4"/>
<feature type="transmembrane region" description="Helical" evidence="16">
    <location>
        <begin position="414"/>
        <end position="435"/>
    </location>
</feature>
<feature type="compositionally biased region" description="Basic and acidic residues" evidence="15">
    <location>
        <begin position="764"/>
        <end position="775"/>
    </location>
</feature>
<evidence type="ECO:0000256" key="6">
    <source>
        <dbReference type="ARBA" id="ARBA00022692"/>
    </source>
</evidence>
<evidence type="ECO:0000256" key="4">
    <source>
        <dbReference type="ARBA" id="ARBA00012483"/>
    </source>
</evidence>
<evidence type="ECO:0000256" key="1">
    <source>
        <dbReference type="ARBA" id="ARBA00000900"/>
    </source>
</evidence>
<dbReference type="SUPFAM" id="SSF57850">
    <property type="entry name" value="RING/U-box"/>
    <property type="match status" value="1"/>
</dbReference>
<evidence type="ECO:0000256" key="5">
    <source>
        <dbReference type="ARBA" id="ARBA00022679"/>
    </source>
</evidence>
<dbReference type="GO" id="GO:0061630">
    <property type="term" value="F:ubiquitin protein ligase activity"/>
    <property type="evidence" value="ECO:0007669"/>
    <property type="project" value="UniProtKB-EC"/>
</dbReference>
<dbReference type="OrthoDB" id="9984778at2759"/>
<evidence type="ECO:0000256" key="10">
    <source>
        <dbReference type="ARBA" id="ARBA00022786"/>
    </source>
</evidence>
<feature type="signal peptide" evidence="17">
    <location>
        <begin position="1"/>
        <end position="27"/>
    </location>
</feature>
<keyword evidence="6 16" id="KW-0812">Transmembrane</keyword>
<evidence type="ECO:0000256" key="13">
    <source>
        <dbReference type="ARBA" id="ARBA00023136"/>
    </source>
</evidence>
<dbReference type="EC" id="2.3.2.27" evidence="4"/>
<dbReference type="GO" id="GO:0012505">
    <property type="term" value="C:endomembrane system"/>
    <property type="evidence" value="ECO:0007669"/>
    <property type="project" value="UniProtKB-SubCell"/>
</dbReference>
<feature type="region of interest" description="Disordered" evidence="15">
    <location>
        <begin position="477"/>
        <end position="500"/>
    </location>
</feature>
<keyword evidence="5" id="KW-0808">Transferase</keyword>
<accession>A0A4U7KNB4</accession>
<evidence type="ECO:0000313" key="20">
    <source>
        <dbReference type="Proteomes" id="UP000306050"/>
    </source>
</evidence>
<evidence type="ECO:0000256" key="14">
    <source>
        <dbReference type="PROSITE-ProRule" id="PRU00175"/>
    </source>
</evidence>
<comment type="subcellular location">
    <subcellularLocation>
        <location evidence="2">Endomembrane system</location>
        <topology evidence="2">Multi-pass membrane protein</topology>
    </subcellularLocation>
</comment>
<dbReference type="Pfam" id="PF13639">
    <property type="entry name" value="zf-RING_2"/>
    <property type="match status" value="1"/>
</dbReference>
<sequence length="856" mass="94987">MQAHDGLRAWLAQALLLLLTLPACTRASLLGTILFGKDTLEPVRAEIQHTEQLRQEVFGWYRHNTTLQANFTVSPDPSDIAPLLPAIYSGRSLIEPDGAYYSDIEGYYKGEWVGWDYSTQANRSIALDSRLNHAAAAKLSAERPQQPPIYLDGVQEEKLIQDRGAFEWLTVKPAHVDLHLVEEHLLKGNVSLITGSLSFTAPPNSKSSVDSVDFTLEGLHFIPTGSLFLHAVAKEAHETPDVRTSLASIPHDNNQTANATISAIDKVFQLRIDTLQSIIASGSYDNGESSTDTPVALKHNCSLHIYAQLHSAGLHAHLQPQIDALEYEMQKSTGISTIAPPPLKLSLRAYSPECQLLLTSEELRGLLETSLRKKAVHYAIFYFVVLFVQTWLLVQQMDVTTTPSGLAKVSDKTWLAQSILDAYGCLIHLSVAVVFESETTLPLIACAFMSGMCFLAFGYRYTITIYRTQMDAAPTTAAAPAPLPAPARPQTDVQGVTETPAAAATDHAPATAARPSNFVASTIASITAADAATASAEEIQARRRGATILFVGVFLFMVGFFPLVTVTLMLPILYSFWIPQIYRNVQRGTRKAILKRCVVGTTLTRLFIPLYLLACPENVMLSEPSVWGWVLAGYLTAQAAVLVSQDLFGPHWFLKQEWVPAAAVKGWEYHPPLPSDDEEVAERGAEEYGDCAICLTAIENRTKQSVRRRKRNDRSSFKGSSWFDLSSYKNGYDRIADDAEDFEVDPNEGQDDASHTSVQLYPPEKARHSSRTDWHRQRHPRKSGGGISRRLRSLLARSIRTLLRWKQGLSTTSTLRRRRTDVMLAPCQHAFHTECLERWLEIKNECPSCRRALPPI</sequence>
<feature type="transmembrane region" description="Helical" evidence="16">
    <location>
        <begin position="548"/>
        <end position="577"/>
    </location>
</feature>
<reference evidence="19 20" key="1">
    <citation type="submission" date="2019-05" db="EMBL/GenBank/DDBJ databases">
        <title>Sporisorium graminicola CBS 10092 draft sequencing and annotation.</title>
        <authorList>
            <person name="Solano-Gonzalez S."/>
            <person name="Caddick M.X."/>
            <person name="Darby A."/>
        </authorList>
    </citation>
    <scope>NUCLEOTIDE SEQUENCE [LARGE SCALE GENOMIC DNA]</scope>
    <source>
        <strain evidence="19 20">CBS 10092</strain>
    </source>
</reference>
<evidence type="ECO:0000256" key="7">
    <source>
        <dbReference type="ARBA" id="ARBA00022723"/>
    </source>
</evidence>
<feature type="transmembrane region" description="Helical" evidence="16">
    <location>
        <begin position="375"/>
        <end position="394"/>
    </location>
</feature>
<dbReference type="InterPro" id="IPR021319">
    <property type="entry name" value="DUF2921"/>
</dbReference>
<dbReference type="UniPathway" id="UPA00143"/>
<feature type="transmembrane region" description="Helical" evidence="16">
    <location>
        <begin position="441"/>
        <end position="461"/>
    </location>
</feature>
<keyword evidence="8 17" id="KW-0732">Signal</keyword>
<feature type="domain" description="RING-type" evidence="18">
    <location>
        <begin position="822"/>
        <end position="850"/>
    </location>
</feature>
<feature type="chain" id="PRO_5020780222" description="RING-type E3 ubiquitin transferase" evidence="17">
    <location>
        <begin position="28"/>
        <end position="856"/>
    </location>
</feature>
<evidence type="ECO:0000256" key="2">
    <source>
        <dbReference type="ARBA" id="ARBA00004127"/>
    </source>
</evidence>
<evidence type="ECO:0000256" key="11">
    <source>
        <dbReference type="ARBA" id="ARBA00022833"/>
    </source>
</evidence>
<evidence type="ECO:0000256" key="3">
    <source>
        <dbReference type="ARBA" id="ARBA00004906"/>
    </source>
</evidence>
<dbReference type="RefSeq" id="XP_029737332.1">
    <property type="nucleotide sequence ID" value="XM_029886101.1"/>
</dbReference>
<dbReference type="GO" id="GO:0043161">
    <property type="term" value="P:proteasome-mediated ubiquitin-dependent protein catabolic process"/>
    <property type="evidence" value="ECO:0007669"/>
    <property type="project" value="TreeGrafter"/>
</dbReference>
<dbReference type="InterPro" id="IPR013083">
    <property type="entry name" value="Znf_RING/FYVE/PHD"/>
</dbReference>
<dbReference type="Pfam" id="PF11145">
    <property type="entry name" value="DUF2921"/>
    <property type="match status" value="2"/>
</dbReference>
<evidence type="ECO:0000256" key="9">
    <source>
        <dbReference type="ARBA" id="ARBA00022771"/>
    </source>
</evidence>
<dbReference type="GO" id="GO:0008270">
    <property type="term" value="F:zinc ion binding"/>
    <property type="evidence" value="ECO:0007669"/>
    <property type="project" value="UniProtKB-KW"/>
</dbReference>
<evidence type="ECO:0000259" key="18">
    <source>
        <dbReference type="PROSITE" id="PS50089"/>
    </source>
</evidence>
<keyword evidence="10" id="KW-0833">Ubl conjugation pathway</keyword>